<evidence type="ECO:0008006" key="6">
    <source>
        <dbReference type="Google" id="ProtNLM"/>
    </source>
</evidence>
<comment type="caution">
    <text evidence="4">The sequence shown here is derived from an EMBL/GenBank/DDBJ whole genome shotgun (WGS) entry which is preliminary data.</text>
</comment>
<feature type="domain" description="Mur ligase central" evidence="3">
    <location>
        <begin position="33"/>
        <end position="208"/>
    </location>
</feature>
<dbReference type="PANTHER" id="PTHR23135:SF4">
    <property type="entry name" value="UDP-N-ACETYLMURAMOYL-L-ALANYL-D-GLUTAMATE--2,6-DIAMINOPIMELATE LIGASE MURE HOMOLOG, CHLOROPLASTIC"/>
    <property type="match status" value="1"/>
</dbReference>
<dbReference type="PANTHER" id="PTHR23135">
    <property type="entry name" value="MUR LIGASE FAMILY MEMBER"/>
    <property type="match status" value="1"/>
</dbReference>
<feature type="domain" description="Mur ligase C-terminal" evidence="2">
    <location>
        <begin position="232"/>
        <end position="356"/>
    </location>
</feature>
<keyword evidence="1" id="KW-1133">Transmembrane helix</keyword>
<dbReference type="SUPFAM" id="SSF53623">
    <property type="entry name" value="MurD-like peptide ligases, catalytic domain"/>
    <property type="match status" value="1"/>
</dbReference>
<dbReference type="SUPFAM" id="SSF53244">
    <property type="entry name" value="MurD-like peptide ligases, peptide-binding domain"/>
    <property type="match status" value="1"/>
</dbReference>
<keyword evidence="1" id="KW-0472">Membrane</keyword>
<dbReference type="Gene3D" id="3.40.1190.10">
    <property type="entry name" value="Mur-like, catalytic domain"/>
    <property type="match status" value="1"/>
</dbReference>
<dbReference type="InterPro" id="IPR004101">
    <property type="entry name" value="Mur_ligase_C"/>
</dbReference>
<dbReference type="GO" id="GO:0005524">
    <property type="term" value="F:ATP binding"/>
    <property type="evidence" value="ECO:0007669"/>
    <property type="project" value="InterPro"/>
</dbReference>
<dbReference type="InterPro" id="IPR036565">
    <property type="entry name" value="Mur-like_cat_sf"/>
</dbReference>
<sequence length="385" mass="43255">MLRSLKGLYHLLVAVLANIWFGFPSRRLTVIGITGTDGKTTTTTLIYEILKAAGYKASMITSVHAVIAGKKYDTGFHVTTPNAFWVQKYLREAVNGGDTHMVLEVTSHGLSQFRVFGVKFAVGVITNVTHEHLDWHGTFEQYLKTKLSLLKRAKIAVINRDELSYRPRNKYITYGIVREASVTPKTYPFKTKLLGDFNRYNILAALAATCEALRVDKEVALRSMRTFHGVPGRMEVVATKPFRVIVDFAHTPHAIDVALKATKKFTKGRIIHVFGSAGARDRTKRPIMGEMSGKYAKVIVLTEEDYRKENVNDIMDEITKGISPNIDVHRYPNRQDAINFAISIAKPGDTVIVTGKAHEKSLCRGTKEYPWSEHEAIKKALKKYT</sequence>
<evidence type="ECO:0000313" key="5">
    <source>
        <dbReference type="Proteomes" id="UP000178759"/>
    </source>
</evidence>
<evidence type="ECO:0000259" key="3">
    <source>
        <dbReference type="Pfam" id="PF08245"/>
    </source>
</evidence>
<dbReference type="GO" id="GO:0016881">
    <property type="term" value="F:acid-amino acid ligase activity"/>
    <property type="evidence" value="ECO:0007669"/>
    <property type="project" value="InterPro"/>
</dbReference>
<evidence type="ECO:0000313" key="4">
    <source>
        <dbReference type="EMBL" id="OGG24556.1"/>
    </source>
</evidence>
<proteinExistence type="predicted"/>
<reference evidence="4 5" key="1">
    <citation type="journal article" date="2016" name="Nat. Commun.">
        <title>Thousands of microbial genomes shed light on interconnected biogeochemical processes in an aquifer system.</title>
        <authorList>
            <person name="Anantharaman K."/>
            <person name="Brown C.T."/>
            <person name="Hug L.A."/>
            <person name="Sharon I."/>
            <person name="Castelle C.J."/>
            <person name="Probst A.J."/>
            <person name="Thomas B.C."/>
            <person name="Singh A."/>
            <person name="Wilkins M.J."/>
            <person name="Karaoz U."/>
            <person name="Brodie E.L."/>
            <person name="Williams K.H."/>
            <person name="Hubbard S.S."/>
            <person name="Banfield J.F."/>
        </authorList>
    </citation>
    <scope>NUCLEOTIDE SEQUENCE [LARGE SCALE GENOMIC DNA]</scope>
</reference>
<dbReference type="InterPro" id="IPR036615">
    <property type="entry name" value="Mur_ligase_C_dom_sf"/>
</dbReference>
<dbReference type="AlphaFoldDB" id="A0A1F6AIU3"/>
<organism evidence="4 5">
    <name type="scientific">Candidatus Gottesmanbacteria bacterium RIFCSPLOWO2_01_FULL_43_11b</name>
    <dbReference type="NCBI Taxonomy" id="1798392"/>
    <lineage>
        <taxon>Bacteria</taxon>
        <taxon>Candidatus Gottesmaniibacteriota</taxon>
    </lineage>
</organism>
<keyword evidence="1" id="KW-0812">Transmembrane</keyword>
<evidence type="ECO:0000256" key="1">
    <source>
        <dbReference type="SAM" id="Phobius"/>
    </source>
</evidence>
<feature type="transmembrane region" description="Helical" evidence="1">
    <location>
        <begin position="7"/>
        <end position="23"/>
    </location>
</feature>
<protein>
    <recommendedName>
        <fullName evidence="6">UDP-N-acetylmuramyl-tripeptide synthetase</fullName>
    </recommendedName>
</protein>
<evidence type="ECO:0000259" key="2">
    <source>
        <dbReference type="Pfam" id="PF02875"/>
    </source>
</evidence>
<gene>
    <name evidence="4" type="ORF">A3A79_05220</name>
</gene>
<dbReference type="Proteomes" id="UP000178759">
    <property type="component" value="Unassembled WGS sequence"/>
</dbReference>
<accession>A0A1F6AIU3</accession>
<dbReference type="Pfam" id="PF02875">
    <property type="entry name" value="Mur_ligase_C"/>
    <property type="match status" value="1"/>
</dbReference>
<dbReference type="Pfam" id="PF08245">
    <property type="entry name" value="Mur_ligase_M"/>
    <property type="match status" value="1"/>
</dbReference>
<name>A0A1F6AIU3_9BACT</name>
<dbReference type="InterPro" id="IPR013221">
    <property type="entry name" value="Mur_ligase_cen"/>
</dbReference>
<dbReference type="STRING" id="1798392.A3A79_05220"/>
<dbReference type="EMBL" id="MFJV01000001">
    <property type="protein sequence ID" value="OGG24556.1"/>
    <property type="molecule type" value="Genomic_DNA"/>
</dbReference>
<dbReference type="Gene3D" id="3.90.190.20">
    <property type="entry name" value="Mur ligase, C-terminal domain"/>
    <property type="match status" value="1"/>
</dbReference>